<evidence type="ECO:0000256" key="5">
    <source>
        <dbReference type="ARBA" id="ARBA00022741"/>
    </source>
</evidence>
<keyword evidence="5" id="KW-0547">Nucleotide-binding</keyword>
<dbReference type="InterPro" id="IPR017871">
    <property type="entry name" value="ABC_transporter-like_CS"/>
</dbReference>
<sequence>MTPPADARSAPTVLRLSGITKRFGPLLANDDISLQLARGEVLALLGENGAGKSTLMSILFGHYVADAGHIEAFGAPLPPGNPRAALAAGIGMVHQHFTLADNLSVLDNVMLGSESLAQPFTRRAAAREKLVSVGHQFGLTVDPAARVGDLSVGERQRVEILKALYRGARILILDEPTAVLTPQESEALFDTLGQMVAQGLSIIFISHKLGEVLRVSHRVAVLRAGRLVAECAAADTSEGQLAEWMVGHAVARRARQPAAAVGDVVAELVDVHTAGSARERLRGVSLALRAGEIVAIAGVSGNGQVALAQLLSGLRVPTAGQARVLGQPVKANAAGLAARGIARIPEDRAGVGVVGDLPVWENAVAERIGSAHFANALGWVRRRAARAYATHVSQRFDVRGGGLDAPARALSGGNMQKLILGRALTPPGATEHRAQRLAAGPPQGEAAPSGGSEPREAGSVGVPRLVVAHQPTWGLDIGAVDFVQQQLIAARDAGAAVLVISDDLDEVLTLGDRIAVMHGGQLTEARPAEAWTRSEIGLAMAGASAGANASQAVAA</sequence>
<name>A0A2S0MJE4_9BURK</name>
<keyword evidence="4" id="KW-0677">Repeat</keyword>
<feature type="domain" description="ABC transporter" evidence="8">
    <location>
        <begin position="14"/>
        <end position="249"/>
    </location>
</feature>
<dbReference type="PANTHER" id="PTHR43790:SF9">
    <property type="entry name" value="GALACTOFURANOSE TRANSPORTER ATP-BINDING PROTEIN YTFR"/>
    <property type="match status" value="1"/>
</dbReference>
<keyword evidence="1" id="KW-0813">Transport</keyword>
<dbReference type="PANTHER" id="PTHR43790">
    <property type="entry name" value="CARBOHYDRATE TRANSPORT ATP-BINDING PROTEIN MG119-RELATED"/>
    <property type="match status" value="1"/>
</dbReference>
<dbReference type="AlphaFoldDB" id="A0A2S0MJE4"/>
<dbReference type="Gene3D" id="3.40.50.300">
    <property type="entry name" value="P-loop containing nucleotide triphosphate hydrolases"/>
    <property type="match status" value="2"/>
</dbReference>
<evidence type="ECO:0000259" key="8">
    <source>
        <dbReference type="PROSITE" id="PS50893"/>
    </source>
</evidence>
<dbReference type="GO" id="GO:0016887">
    <property type="term" value="F:ATP hydrolysis activity"/>
    <property type="evidence" value="ECO:0007669"/>
    <property type="project" value="InterPro"/>
</dbReference>
<accession>A0A2S0MJE4</accession>
<dbReference type="CDD" id="cd03215">
    <property type="entry name" value="ABC_Carb_Monos_II"/>
    <property type="match status" value="1"/>
</dbReference>
<dbReference type="CDD" id="cd03216">
    <property type="entry name" value="ABC_Carb_Monos_I"/>
    <property type="match status" value="1"/>
</dbReference>
<keyword evidence="2" id="KW-0472">Membrane</keyword>
<keyword evidence="6 9" id="KW-0067">ATP-binding</keyword>
<dbReference type="GO" id="GO:0005524">
    <property type="term" value="F:ATP binding"/>
    <property type="evidence" value="ECO:0007669"/>
    <property type="project" value="UniProtKB-KW"/>
</dbReference>
<organism evidence="9 10">
    <name type="scientific">Ottowia oryzae</name>
    <dbReference type="NCBI Taxonomy" id="2109914"/>
    <lineage>
        <taxon>Bacteria</taxon>
        <taxon>Pseudomonadati</taxon>
        <taxon>Pseudomonadota</taxon>
        <taxon>Betaproteobacteria</taxon>
        <taxon>Burkholderiales</taxon>
        <taxon>Comamonadaceae</taxon>
        <taxon>Ottowia</taxon>
    </lineage>
</organism>
<evidence type="ECO:0000256" key="3">
    <source>
        <dbReference type="ARBA" id="ARBA00022597"/>
    </source>
</evidence>
<dbReference type="PROSITE" id="PS50893">
    <property type="entry name" value="ABC_TRANSPORTER_2"/>
    <property type="match status" value="2"/>
</dbReference>
<dbReference type="KEGG" id="otk:C6570_05135"/>
<keyword evidence="2" id="KW-1003">Cell membrane</keyword>
<evidence type="ECO:0000256" key="6">
    <source>
        <dbReference type="ARBA" id="ARBA00022840"/>
    </source>
</evidence>
<dbReference type="PROSITE" id="PS00211">
    <property type="entry name" value="ABC_TRANSPORTER_1"/>
    <property type="match status" value="2"/>
</dbReference>
<feature type="domain" description="ABC transporter" evidence="8">
    <location>
        <begin position="266"/>
        <end position="544"/>
    </location>
</feature>
<dbReference type="OrthoDB" id="9776369at2"/>
<evidence type="ECO:0000256" key="2">
    <source>
        <dbReference type="ARBA" id="ARBA00022475"/>
    </source>
</evidence>
<feature type="region of interest" description="Disordered" evidence="7">
    <location>
        <begin position="430"/>
        <end position="458"/>
    </location>
</feature>
<dbReference type="InterPro" id="IPR027417">
    <property type="entry name" value="P-loop_NTPase"/>
</dbReference>
<dbReference type="Pfam" id="PF00005">
    <property type="entry name" value="ABC_tran"/>
    <property type="match status" value="2"/>
</dbReference>
<evidence type="ECO:0000256" key="1">
    <source>
        <dbReference type="ARBA" id="ARBA00022448"/>
    </source>
</evidence>
<reference evidence="9 10" key="1">
    <citation type="submission" date="2018-03" db="EMBL/GenBank/DDBJ databases">
        <title>Genome sequencing of Ottowia sp.</title>
        <authorList>
            <person name="Kim S.-J."/>
            <person name="Heo J."/>
            <person name="Kwon S.-W."/>
        </authorList>
    </citation>
    <scope>NUCLEOTIDE SEQUENCE [LARGE SCALE GENOMIC DNA]</scope>
    <source>
        <strain evidence="9 10">KADR8-3</strain>
    </source>
</reference>
<evidence type="ECO:0000313" key="9">
    <source>
        <dbReference type="EMBL" id="AVO35982.1"/>
    </source>
</evidence>
<dbReference type="EMBL" id="CP027666">
    <property type="protein sequence ID" value="AVO35982.1"/>
    <property type="molecule type" value="Genomic_DNA"/>
</dbReference>
<proteinExistence type="predicted"/>
<evidence type="ECO:0000256" key="7">
    <source>
        <dbReference type="SAM" id="MobiDB-lite"/>
    </source>
</evidence>
<dbReference type="Proteomes" id="UP000239709">
    <property type="component" value="Chromosome"/>
</dbReference>
<evidence type="ECO:0000313" key="10">
    <source>
        <dbReference type="Proteomes" id="UP000239709"/>
    </source>
</evidence>
<gene>
    <name evidence="9" type="ORF">C6570_05135</name>
</gene>
<dbReference type="SUPFAM" id="SSF52540">
    <property type="entry name" value="P-loop containing nucleoside triphosphate hydrolases"/>
    <property type="match status" value="2"/>
</dbReference>
<evidence type="ECO:0000256" key="4">
    <source>
        <dbReference type="ARBA" id="ARBA00022737"/>
    </source>
</evidence>
<keyword evidence="3" id="KW-0762">Sugar transport</keyword>
<dbReference type="InterPro" id="IPR003439">
    <property type="entry name" value="ABC_transporter-like_ATP-bd"/>
</dbReference>
<dbReference type="InterPro" id="IPR003593">
    <property type="entry name" value="AAA+_ATPase"/>
</dbReference>
<dbReference type="SMART" id="SM00382">
    <property type="entry name" value="AAA"/>
    <property type="match status" value="1"/>
</dbReference>
<keyword evidence="10" id="KW-1185">Reference proteome</keyword>
<dbReference type="InterPro" id="IPR050107">
    <property type="entry name" value="ABC_carbohydrate_import_ATPase"/>
</dbReference>
<protein>
    <submittedName>
        <fullName evidence="9">ABC transporter ATP-binding protein</fullName>
    </submittedName>
</protein>